<protein>
    <submittedName>
        <fullName evidence="1">Uncharacterized protein</fullName>
    </submittedName>
</protein>
<reference evidence="1" key="1">
    <citation type="journal article" date="2015" name="Nature">
        <title>Complex archaea that bridge the gap between prokaryotes and eukaryotes.</title>
        <authorList>
            <person name="Spang A."/>
            <person name="Saw J.H."/>
            <person name="Jorgensen S.L."/>
            <person name="Zaremba-Niedzwiedzka K."/>
            <person name="Martijn J."/>
            <person name="Lind A.E."/>
            <person name="van Eijk R."/>
            <person name="Schleper C."/>
            <person name="Guy L."/>
            <person name="Ettema T.J."/>
        </authorList>
    </citation>
    <scope>NUCLEOTIDE SEQUENCE</scope>
</reference>
<name>A0A0F9ISE9_9ZZZZ</name>
<organism evidence="1">
    <name type="scientific">marine sediment metagenome</name>
    <dbReference type="NCBI Taxonomy" id="412755"/>
    <lineage>
        <taxon>unclassified sequences</taxon>
        <taxon>metagenomes</taxon>
        <taxon>ecological metagenomes</taxon>
    </lineage>
</organism>
<sequence length="253" mass="30661">MFKVENTKLDIYSNIRIRKQKKTLIYISMFKNPEFSNKLFKTFKRDYDYALRNKFFRLSKEQFFNERYFQSILIKSLLEFDNPNNLIIPEMPYPKNKSKRMDIFIQDYEDSFKYIEVKYFREPPGGGGQTEERGRFYADFCKLALLSEEQTELFLFFIFDQNRWDYFSKNSFHSEFDSNQSLITENGNIRDQFTLTYDLLCQGNKVDTIRKTIEGEIGSPIKFKKFKVKIEQLFKFKHEGFFFLLLQFEPKII</sequence>
<comment type="caution">
    <text evidence="1">The sequence shown here is derived from an EMBL/GenBank/DDBJ whole genome shotgun (WGS) entry which is preliminary data.</text>
</comment>
<proteinExistence type="predicted"/>
<accession>A0A0F9ISE9</accession>
<evidence type="ECO:0000313" key="1">
    <source>
        <dbReference type="EMBL" id="KKM60269.1"/>
    </source>
</evidence>
<dbReference type="EMBL" id="LAZR01011711">
    <property type="protein sequence ID" value="KKM60269.1"/>
    <property type="molecule type" value="Genomic_DNA"/>
</dbReference>
<dbReference type="AlphaFoldDB" id="A0A0F9ISE9"/>
<gene>
    <name evidence="1" type="ORF">LCGC14_1543580</name>
</gene>